<gene>
    <name evidence="2" type="ORF">K4A83_19745</name>
</gene>
<reference evidence="2 3" key="1">
    <citation type="submission" date="2021-08" db="EMBL/GenBank/DDBJ databases">
        <title>Draft genome sequence of Spirulina subsalsa with high tolerance to salinity and hype-accumulation of phycocyanin.</title>
        <authorList>
            <person name="Pei H."/>
            <person name="Jiang L."/>
        </authorList>
    </citation>
    <scope>NUCLEOTIDE SEQUENCE [LARGE SCALE GENOMIC DNA]</scope>
    <source>
        <strain evidence="2 3">FACHB-351</strain>
    </source>
</reference>
<protein>
    <submittedName>
        <fullName evidence="2">DUF1574 family protein</fullName>
    </submittedName>
</protein>
<evidence type="ECO:0000256" key="1">
    <source>
        <dbReference type="SAM" id="MobiDB-lite"/>
    </source>
</evidence>
<comment type="caution">
    <text evidence="2">The sequence shown here is derived from an EMBL/GenBank/DDBJ whole genome shotgun (WGS) entry which is preliminary data.</text>
</comment>
<dbReference type="RefSeq" id="WP_265266397.1">
    <property type="nucleotide sequence ID" value="NZ_JAIHOM010000142.1"/>
</dbReference>
<feature type="region of interest" description="Disordered" evidence="1">
    <location>
        <begin position="495"/>
        <end position="514"/>
    </location>
</feature>
<proteinExistence type="predicted"/>
<dbReference type="SUPFAM" id="SSF52266">
    <property type="entry name" value="SGNH hydrolase"/>
    <property type="match status" value="2"/>
</dbReference>
<evidence type="ECO:0000313" key="2">
    <source>
        <dbReference type="EMBL" id="MCW6038489.1"/>
    </source>
</evidence>
<dbReference type="InterPro" id="IPR036514">
    <property type="entry name" value="SGNH_hydro_sf"/>
</dbReference>
<dbReference type="Gene3D" id="3.40.50.1110">
    <property type="entry name" value="SGNH hydrolase"/>
    <property type="match status" value="1"/>
</dbReference>
<dbReference type="EMBL" id="JAIHOM010000142">
    <property type="protein sequence ID" value="MCW6038489.1"/>
    <property type="molecule type" value="Genomic_DNA"/>
</dbReference>
<evidence type="ECO:0000313" key="3">
    <source>
        <dbReference type="Proteomes" id="UP001526426"/>
    </source>
</evidence>
<name>A0ABT3LAF8_9CYAN</name>
<accession>A0ABT3LAF8</accession>
<dbReference type="Proteomes" id="UP001526426">
    <property type="component" value="Unassembled WGS sequence"/>
</dbReference>
<sequence length="1003" mass="112518">MWDLEQKQVELKEVELKRKTHHASSLSQWLYQAIAEPGVRLRIRLRGNNLHVLCEASRTPEVGKLLPRLVQALKSQGVEFKRFFRNTEDPIYKVILYGRPVGQQRPAWIEPIILERLQLKIEPHDPHDPSPIIDATGETPEPLTGGALLISNETLARTGSPEAIARYLSESLAHLGVSVKVLIQKLPHSPLSESPEEEGAKRLWVICSCHYSPDASLIAEPIAQQLRDLELVGFKEAIIRSQVQGESTPDWVLPVDLTRPEEMLREWARWGDLKSIEHLVNQALEAQGIHVRAILKETTLHIFSCFTSLVGRSENCPPQSSTVEQIERLLKGFRPQGITAATLYGFTRPDLGIFQDEASSLDLGRLRDTPVWVQWLHLPAAYDPDLAPSTVALARQRHLDALGFLLQRLLNPDLEGRLATGGIRVKLCFKQDLLHIMTEAVVCPRQGFVVHPVEKFLRKVQITGLVGARIYGRRAGQTAPLWSYALDFQDRSIQHSSTLSGESPPQFSPSTVTVPTQDLSHEASLSHPFGLSTPASDSAVKQTLRDTCSLLKSVLCATKLAVGDQNNLEGWRQGSERDNRGIYEGIIWAMVGLLLMFQVDWLAGRWFFQQRPLAGLCVERPCPVEGDFVSESRPGEQSAVQEAILAAARSSNASFNNRLLDEKLALYQQRVRQSGVPDVLIVGSSRALRGVDPAVLRQALAQEGPADLDIFNFGINGATAQVVDLMLRRILAPEELPKLIIWADGARAFNSGRPDITYNAIASSEGYRTLSARPMGGSSRTHSRAVPRIQLPNLNQAIARNYRNFNQWMSDGLGEFFTLYPHRDELRSVLQDQLTHPLPSVAELNIDPLDLETVAGQEPITPDGFLPLDLRFDPSTYYLSHPRVSGAYDSDYDSFGLYGPQDVALRSILTTLEKHQVKLVFVNLPLTNEYLDPIRSEYERQFYDHMTRLSQQYNLIFLDLAQHWGSEYDYFSDPSHLNRYGAYQVSRYLAHNTPIPWQTGVEN</sequence>
<keyword evidence="3" id="KW-1185">Reference proteome</keyword>
<organism evidence="2 3">
    <name type="scientific">Spirulina subsalsa FACHB-351</name>
    <dbReference type="NCBI Taxonomy" id="234711"/>
    <lineage>
        <taxon>Bacteria</taxon>
        <taxon>Bacillati</taxon>
        <taxon>Cyanobacteriota</taxon>
        <taxon>Cyanophyceae</taxon>
        <taxon>Spirulinales</taxon>
        <taxon>Spirulinaceae</taxon>
        <taxon>Spirulina</taxon>
    </lineage>
</organism>